<reference evidence="2" key="1">
    <citation type="submission" date="2013-04" db="UniProtKB">
        <authorList>
            <consortium name="EnsemblPlants"/>
        </authorList>
    </citation>
    <scope>IDENTIFICATION</scope>
</reference>
<evidence type="ECO:0000313" key="2">
    <source>
        <dbReference type="EnsemblPlants" id="OB02G23790.1"/>
    </source>
</evidence>
<sequence length="103" mass="12007">MATSTPSTFKMKMKKLKLRMETGKSSVVRIQWHTRTSLHSRCSVHRNNGEGKETLREGLRGMEDQREASKSRWRPKPSRLRVRFGVQDKSALKRVARSHMNLD</sequence>
<dbReference type="Proteomes" id="UP000006038">
    <property type="component" value="Unassembled WGS sequence"/>
</dbReference>
<keyword evidence="3" id="KW-1185">Reference proteome</keyword>
<dbReference type="EnsemblPlants" id="OB02G23790.1">
    <property type="protein sequence ID" value="OB02G23790.1"/>
    <property type="gene ID" value="OB02G23790"/>
</dbReference>
<accession>J3LCL2</accession>
<name>J3LCL2_ORYBR</name>
<protein>
    <submittedName>
        <fullName evidence="2">Uncharacterized protein</fullName>
    </submittedName>
</protein>
<proteinExistence type="predicted"/>
<evidence type="ECO:0000313" key="3">
    <source>
        <dbReference type="Proteomes" id="UP000006038"/>
    </source>
</evidence>
<organism evidence="2">
    <name type="scientific">Oryza brachyantha</name>
    <name type="common">malo sina</name>
    <dbReference type="NCBI Taxonomy" id="4533"/>
    <lineage>
        <taxon>Eukaryota</taxon>
        <taxon>Viridiplantae</taxon>
        <taxon>Streptophyta</taxon>
        <taxon>Embryophyta</taxon>
        <taxon>Tracheophyta</taxon>
        <taxon>Spermatophyta</taxon>
        <taxon>Magnoliopsida</taxon>
        <taxon>Liliopsida</taxon>
        <taxon>Poales</taxon>
        <taxon>Poaceae</taxon>
        <taxon>BOP clade</taxon>
        <taxon>Oryzoideae</taxon>
        <taxon>Oryzeae</taxon>
        <taxon>Oryzinae</taxon>
        <taxon>Oryza</taxon>
    </lineage>
</organism>
<feature type="compositionally biased region" description="Basic and acidic residues" evidence="1">
    <location>
        <begin position="47"/>
        <end position="70"/>
    </location>
</feature>
<dbReference type="Gramene" id="OB02G23790.1">
    <property type="protein sequence ID" value="OB02G23790.1"/>
    <property type="gene ID" value="OB02G23790"/>
</dbReference>
<evidence type="ECO:0000256" key="1">
    <source>
        <dbReference type="SAM" id="MobiDB-lite"/>
    </source>
</evidence>
<dbReference type="AlphaFoldDB" id="J3LCL2"/>
<dbReference type="HOGENOM" id="CLU_2267902_0_0_1"/>
<feature type="region of interest" description="Disordered" evidence="1">
    <location>
        <begin position="43"/>
        <end position="78"/>
    </location>
</feature>